<dbReference type="SUPFAM" id="SSF53474">
    <property type="entry name" value="alpha/beta-Hydrolases"/>
    <property type="match status" value="1"/>
</dbReference>
<dbReference type="RefSeq" id="WP_200800925.1">
    <property type="nucleotide sequence ID" value="NZ_FQUQ01000002.1"/>
</dbReference>
<dbReference type="PANTHER" id="PTHR43037">
    <property type="entry name" value="UNNAMED PRODUCT-RELATED"/>
    <property type="match status" value="1"/>
</dbReference>
<dbReference type="AlphaFoldDB" id="A0A1M5A8G6"/>
<dbReference type="EMBL" id="FQUQ01000002">
    <property type="protein sequence ID" value="SHF26590.1"/>
    <property type="molecule type" value="Genomic_DNA"/>
</dbReference>
<dbReference type="PANTHER" id="PTHR43037:SF5">
    <property type="entry name" value="FERULOYL ESTERASE"/>
    <property type="match status" value="1"/>
</dbReference>
<dbReference type="STRING" id="288992.SAMN04488522_102636"/>
<evidence type="ECO:0000313" key="3">
    <source>
        <dbReference type="EMBL" id="SHF26590.1"/>
    </source>
</evidence>
<reference evidence="4" key="1">
    <citation type="submission" date="2016-11" db="EMBL/GenBank/DDBJ databases">
        <authorList>
            <person name="Varghese N."/>
            <person name="Submissions S."/>
        </authorList>
    </citation>
    <scope>NUCLEOTIDE SEQUENCE [LARGE SCALE GENOMIC DNA]</scope>
    <source>
        <strain evidence="4">DSM 16990</strain>
    </source>
</reference>
<gene>
    <name evidence="3" type="ORF">SAMN04488522_102636</name>
</gene>
<keyword evidence="1" id="KW-0732">Signal</keyword>
<protein>
    <recommendedName>
        <fullName evidence="5">Esterase</fullName>
    </recommendedName>
</protein>
<evidence type="ECO:0000256" key="1">
    <source>
        <dbReference type="ARBA" id="ARBA00022729"/>
    </source>
</evidence>
<keyword evidence="4" id="KW-1185">Reference proteome</keyword>
<dbReference type="Proteomes" id="UP000184287">
    <property type="component" value="Unassembled WGS sequence"/>
</dbReference>
<organism evidence="3 4">
    <name type="scientific">Pedobacter caeni</name>
    <dbReference type="NCBI Taxonomy" id="288992"/>
    <lineage>
        <taxon>Bacteria</taxon>
        <taxon>Pseudomonadati</taxon>
        <taxon>Bacteroidota</taxon>
        <taxon>Sphingobacteriia</taxon>
        <taxon>Sphingobacteriales</taxon>
        <taxon>Sphingobacteriaceae</taxon>
        <taxon>Pedobacter</taxon>
    </lineage>
</organism>
<evidence type="ECO:0000256" key="2">
    <source>
        <dbReference type="ARBA" id="ARBA00022801"/>
    </source>
</evidence>
<accession>A0A1M5A8G6</accession>
<keyword evidence="2" id="KW-0378">Hydrolase</keyword>
<dbReference type="GO" id="GO:0016787">
    <property type="term" value="F:hydrolase activity"/>
    <property type="evidence" value="ECO:0007669"/>
    <property type="project" value="UniProtKB-KW"/>
</dbReference>
<dbReference type="InterPro" id="IPR050955">
    <property type="entry name" value="Plant_Biomass_Hydrol_Est"/>
</dbReference>
<evidence type="ECO:0008006" key="5">
    <source>
        <dbReference type="Google" id="ProtNLM"/>
    </source>
</evidence>
<sequence length="393" mass="45486">MRPGILFLLLMLNVAIGRSQTYKQLIDSAGHISETAKGAVGKSKALNIYEKAFALYPKNMKNWDRYKASILAAALAKKDQAFKQLAFLAKDGLANNPGWEIITGADAAADYKNLLKDPRWKKLEQKARLERKTFYQLLMVHQQEFQRRVSPDKNRMEQQNGKELYRYLKDEEGFLAKKSRDYSIQFKISDTAITSYYVRLPKDYNPKKRYSLLFFLHGAVNYTSLADYQSSYILGDWNRFYTKYADQQEVIMVYPAGSKKYNWMKPDDGFFMIPAMLREIKKSINIDDDKVFISGHSNGATGSFSYLMKQQSPFAGFYGFNTKPKVFTGGTFIKNILNRSFFNVSTDMDYYYHPDAHDSLTVMMKKIGADYHDHRYNGFPHSFPEYDESEPAM</sequence>
<evidence type="ECO:0000313" key="4">
    <source>
        <dbReference type="Proteomes" id="UP000184287"/>
    </source>
</evidence>
<dbReference type="Gene3D" id="3.40.50.1820">
    <property type="entry name" value="alpha/beta hydrolase"/>
    <property type="match status" value="1"/>
</dbReference>
<proteinExistence type="predicted"/>
<dbReference type="InterPro" id="IPR029058">
    <property type="entry name" value="AB_hydrolase_fold"/>
</dbReference>
<name>A0A1M5A8G6_9SPHI</name>